<name>A0A177BEQ3_9BILA</name>
<feature type="domain" description="Serpin" evidence="2">
    <location>
        <begin position="1"/>
        <end position="333"/>
    </location>
</feature>
<reference evidence="3 4" key="1">
    <citation type="submission" date="2016-04" db="EMBL/GenBank/DDBJ databases">
        <title>The genome of Intoshia linei affirms orthonectids as highly simplified spiralians.</title>
        <authorList>
            <person name="Mikhailov K.V."/>
            <person name="Slusarev G.S."/>
            <person name="Nikitin M.A."/>
            <person name="Logacheva M.D."/>
            <person name="Penin A."/>
            <person name="Aleoshin V."/>
            <person name="Panchin Y.V."/>
        </authorList>
    </citation>
    <scope>NUCLEOTIDE SEQUENCE [LARGE SCALE GENOMIC DNA]</scope>
    <source>
        <strain evidence="3">Intl2013</strain>
        <tissue evidence="3">Whole animal</tissue>
    </source>
</reference>
<dbReference type="EMBL" id="LWCA01000007">
    <property type="protein sequence ID" value="OAF72052.1"/>
    <property type="molecule type" value="Genomic_DNA"/>
</dbReference>
<dbReference type="Pfam" id="PF00079">
    <property type="entry name" value="Serpin"/>
    <property type="match status" value="1"/>
</dbReference>
<dbReference type="Gene3D" id="3.30.497.10">
    <property type="entry name" value="Antithrombin, subunit I, domain 2"/>
    <property type="match status" value="1"/>
</dbReference>
<sequence length="353" mass="41574">MDIYDDIMERNRQNKPGNNVTFAPVAMEVIIHMISAFFEDENKNPFTKYLNLNKIHYNALDELRKRKVLFEKSQFYVNIGTSLFYNENFKFEKEIQAKLSSFEFNTFFQEIDFKKKQAKDFVYKFIKIMLNESYQPPVVTLSPYNDMKLLVINMFTLCVPFYHGFNIEMTEYRSFFCLGTRKYTRVEMMCVNAKLNCQRIDNMSIVDVPLLVDGLKMLLVHSKDNTYKMDSQDILKLSKKDNCNLRKDYTLYVPKFFLESNLDIEESFNSLVDKLLIRPDSVNLSNITHISKLKVNESGVNVTINKNQASKYTRFYEDIIIDSSFYCLILFYPPTALSLPEPIICQYAFIDNP</sequence>
<protein>
    <recommendedName>
        <fullName evidence="2">Serpin domain-containing protein</fullName>
    </recommendedName>
</protein>
<accession>A0A177BEQ3</accession>
<keyword evidence="4" id="KW-1185">Reference proteome</keyword>
<gene>
    <name evidence="3" type="ORF">A3Q56_00184</name>
</gene>
<dbReference type="SMART" id="SM00093">
    <property type="entry name" value="SERPIN"/>
    <property type="match status" value="1"/>
</dbReference>
<dbReference type="SUPFAM" id="SSF56574">
    <property type="entry name" value="Serpins"/>
    <property type="match status" value="1"/>
</dbReference>
<proteinExistence type="inferred from homology"/>
<dbReference type="AlphaFoldDB" id="A0A177BEQ3"/>
<dbReference type="Gene3D" id="2.30.39.10">
    <property type="entry name" value="Alpha-1-antitrypsin, domain 1"/>
    <property type="match status" value="1"/>
</dbReference>
<evidence type="ECO:0000259" key="2">
    <source>
        <dbReference type="SMART" id="SM00093"/>
    </source>
</evidence>
<comment type="caution">
    <text evidence="3">The sequence shown here is derived from an EMBL/GenBank/DDBJ whole genome shotgun (WGS) entry which is preliminary data.</text>
</comment>
<evidence type="ECO:0000313" key="4">
    <source>
        <dbReference type="Proteomes" id="UP000078046"/>
    </source>
</evidence>
<organism evidence="3 4">
    <name type="scientific">Intoshia linei</name>
    <dbReference type="NCBI Taxonomy" id="1819745"/>
    <lineage>
        <taxon>Eukaryota</taxon>
        <taxon>Metazoa</taxon>
        <taxon>Spiralia</taxon>
        <taxon>Lophotrochozoa</taxon>
        <taxon>Mesozoa</taxon>
        <taxon>Orthonectida</taxon>
        <taxon>Rhopaluridae</taxon>
        <taxon>Intoshia</taxon>
    </lineage>
</organism>
<dbReference type="InterPro" id="IPR042185">
    <property type="entry name" value="Serpin_sf_2"/>
</dbReference>
<dbReference type="OrthoDB" id="671595at2759"/>
<evidence type="ECO:0000313" key="3">
    <source>
        <dbReference type="EMBL" id="OAF72052.1"/>
    </source>
</evidence>
<dbReference type="InterPro" id="IPR036186">
    <property type="entry name" value="Serpin_sf"/>
</dbReference>
<evidence type="ECO:0000256" key="1">
    <source>
        <dbReference type="RuleBase" id="RU000411"/>
    </source>
</evidence>
<dbReference type="InterPro" id="IPR042178">
    <property type="entry name" value="Serpin_sf_1"/>
</dbReference>
<dbReference type="InterPro" id="IPR023796">
    <property type="entry name" value="Serpin_dom"/>
</dbReference>
<comment type="similarity">
    <text evidence="1">Belongs to the serpin family.</text>
</comment>
<dbReference type="Proteomes" id="UP000078046">
    <property type="component" value="Unassembled WGS sequence"/>
</dbReference>